<sequence length="488" mass="51010">MAVDYAVIVVYLAGMLAMGWWGMRRARSKSDFLVAGRRLGPWMYSGTMAAIVLGGASTIGGVGLGYKYGLSGAWMVLTIGLGLLALSIFFSARIARLKVYTVSQMLDLRYGGSSAVISGIVMWAYTLMLAVTSTIAYATIFDVLFGLDRTVAIILGGAIVVCYSTLGGMWSITLTDMVQFVVKTVGVLLLLLPIAVVKAGGFGEMKDKLPHGYFSPMNIGTETIFTYVLIYTFGMLIGQDIWQRVFTARSDKVARLGGTVSGIYCLVYAIAGAVIGTAAKVLYPKLGSADDAFATVVKDALPIGVKGLVLAAALSAVMSTSSGALIACATVANNDIWSRLRGIRREGTDHDEVRGNRAFILIMGVGVISIAIALNNVVEALTVAYNLLVGGLLVPILGGLLWKRGTAPGALASIAVGGGTVVVLMATKGILANEPIYYGLLAGLAAYAVISLATKPTDAAVLSAWRERLAGRGPAAEESDVPPVPANA</sequence>
<feature type="transmembrane region" description="Helical" evidence="8">
    <location>
        <begin position="180"/>
        <end position="203"/>
    </location>
</feature>
<evidence type="ECO:0000313" key="10">
    <source>
        <dbReference type="Proteomes" id="UP000641932"/>
    </source>
</evidence>
<feature type="transmembrane region" description="Helical" evidence="8">
    <location>
        <begin position="223"/>
        <end position="242"/>
    </location>
</feature>
<feature type="transmembrane region" description="Helical" evidence="8">
    <location>
        <begin position="263"/>
        <end position="283"/>
    </location>
</feature>
<feature type="transmembrane region" description="Helical" evidence="8">
    <location>
        <begin position="436"/>
        <end position="454"/>
    </location>
</feature>
<dbReference type="PANTHER" id="PTHR48086">
    <property type="entry name" value="SODIUM/PROLINE SYMPORTER-RELATED"/>
    <property type="match status" value="1"/>
</dbReference>
<keyword evidence="5 8" id="KW-1133">Transmembrane helix</keyword>
<evidence type="ECO:0000256" key="4">
    <source>
        <dbReference type="ARBA" id="ARBA00022692"/>
    </source>
</evidence>
<feature type="transmembrane region" description="Helical" evidence="8">
    <location>
        <begin position="383"/>
        <end position="402"/>
    </location>
</feature>
<dbReference type="EMBL" id="BMMS01000012">
    <property type="protein sequence ID" value="GGO88763.1"/>
    <property type="molecule type" value="Genomic_DNA"/>
</dbReference>
<dbReference type="PROSITE" id="PS50283">
    <property type="entry name" value="NA_SOLUT_SYMP_3"/>
    <property type="match status" value="1"/>
</dbReference>
<dbReference type="PANTHER" id="PTHR48086:SF7">
    <property type="entry name" value="SODIUM-SOLUTE SYMPORTER-RELATED"/>
    <property type="match status" value="1"/>
</dbReference>
<dbReference type="AlphaFoldDB" id="A0A917ZRK5"/>
<keyword evidence="3" id="KW-0813">Transport</keyword>
<keyword evidence="10" id="KW-1185">Reference proteome</keyword>
<evidence type="ECO:0000256" key="5">
    <source>
        <dbReference type="ARBA" id="ARBA00022989"/>
    </source>
</evidence>
<feature type="transmembrane region" description="Helical" evidence="8">
    <location>
        <begin position="152"/>
        <end position="173"/>
    </location>
</feature>
<reference evidence="9" key="1">
    <citation type="journal article" date="2014" name="Int. J. Syst. Evol. Microbiol.">
        <title>Complete genome sequence of Corynebacterium casei LMG S-19264T (=DSM 44701T), isolated from a smear-ripened cheese.</title>
        <authorList>
            <consortium name="US DOE Joint Genome Institute (JGI-PGF)"/>
            <person name="Walter F."/>
            <person name="Albersmeier A."/>
            <person name="Kalinowski J."/>
            <person name="Ruckert C."/>
        </authorList>
    </citation>
    <scope>NUCLEOTIDE SEQUENCE</scope>
    <source>
        <strain evidence="9">CGMCC 4.7201</strain>
    </source>
</reference>
<feature type="transmembrane region" description="Helical" evidence="8">
    <location>
        <begin position="409"/>
        <end position="430"/>
    </location>
</feature>
<comment type="caution">
    <text evidence="9">The sequence shown here is derived from an EMBL/GenBank/DDBJ whole genome shotgun (WGS) entry which is preliminary data.</text>
</comment>
<feature type="transmembrane region" description="Helical" evidence="8">
    <location>
        <begin position="72"/>
        <end position="95"/>
    </location>
</feature>
<feature type="transmembrane region" description="Helical" evidence="8">
    <location>
        <begin position="308"/>
        <end position="337"/>
    </location>
</feature>
<evidence type="ECO:0000313" key="9">
    <source>
        <dbReference type="EMBL" id="GGO88763.1"/>
    </source>
</evidence>
<proteinExistence type="inferred from homology"/>
<dbReference type="RefSeq" id="WP_189132195.1">
    <property type="nucleotide sequence ID" value="NZ_BMMS01000012.1"/>
</dbReference>
<dbReference type="InterPro" id="IPR050277">
    <property type="entry name" value="Sodium:Solute_Symporter"/>
</dbReference>
<dbReference type="Proteomes" id="UP000641932">
    <property type="component" value="Unassembled WGS sequence"/>
</dbReference>
<evidence type="ECO:0000256" key="2">
    <source>
        <dbReference type="ARBA" id="ARBA00006434"/>
    </source>
</evidence>
<evidence type="ECO:0000256" key="8">
    <source>
        <dbReference type="SAM" id="Phobius"/>
    </source>
</evidence>
<keyword evidence="6 8" id="KW-0472">Membrane</keyword>
<feature type="transmembrane region" description="Helical" evidence="8">
    <location>
        <begin position="6"/>
        <end position="23"/>
    </location>
</feature>
<evidence type="ECO:0000256" key="6">
    <source>
        <dbReference type="ARBA" id="ARBA00023136"/>
    </source>
</evidence>
<evidence type="ECO:0000256" key="3">
    <source>
        <dbReference type="ARBA" id="ARBA00022448"/>
    </source>
</evidence>
<dbReference type="Gene3D" id="1.20.1730.10">
    <property type="entry name" value="Sodium/glucose cotransporter"/>
    <property type="match status" value="1"/>
</dbReference>
<dbReference type="InterPro" id="IPR001734">
    <property type="entry name" value="Na/solute_symporter"/>
</dbReference>
<dbReference type="InterPro" id="IPR038377">
    <property type="entry name" value="Na/Glc_symporter_sf"/>
</dbReference>
<protein>
    <submittedName>
        <fullName evidence="9">Solute:Na+ symporter, SSS family protein</fullName>
    </submittedName>
</protein>
<gene>
    <name evidence="9" type="ORF">GCM10012280_30320</name>
</gene>
<keyword evidence="4 8" id="KW-0812">Transmembrane</keyword>
<evidence type="ECO:0000256" key="7">
    <source>
        <dbReference type="RuleBase" id="RU362091"/>
    </source>
</evidence>
<dbReference type="CDD" id="cd11479">
    <property type="entry name" value="SLC5sbd_u3"/>
    <property type="match status" value="1"/>
</dbReference>
<accession>A0A917ZRK5</accession>
<dbReference type="GO" id="GO:0022857">
    <property type="term" value="F:transmembrane transporter activity"/>
    <property type="evidence" value="ECO:0007669"/>
    <property type="project" value="InterPro"/>
</dbReference>
<name>A0A917ZRK5_9ACTN</name>
<feature type="transmembrane region" description="Helical" evidence="8">
    <location>
        <begin position="116"/>
        <end position="140"/>
    </location>
</feature>
<dbReference type="GO" id="GO:0005886">
    <property type="term" value="C:plasma membrane"/>
    <property type="evidence" value="ECO:0007669"/>
    <property type="project" value="TreeGrafter"/>
</dbReference>
<comment type="subcellular location">
    <subcellularLocation>
        <location evidence="1">Membrane</location>
        <topology evidence="1">Multi-pass membrane protein</topology>
    </subcellularLocation>
</comment>
<organism evidence="9 10">
    <name type="scientific">Wenjunlia tyrosinilytica</name>
    <dbReference type="NCBI Taxonomy" id="1544741"/>
    <lineage>
        <taxon>Bacteria</taxon>
        <taxon>Bacillati</taxon>
        <taxon>Actinomycetota</taxon>
        <taxon>Actinomycetes</taxon>
        <taxon>Kitasatosporales</taxon>
        <taxon>Streptomycetaceae</taxon>
        <taxon>Wenjunlia</taxon>
    </lineage>
</organism>
<evidence type="ECO:0000256" key="1">
    <source>
        <dbReference type="ARBA" id="ARBA00004141"/>
    </source>
</evidence>
<feature type="transmembrane region" description="Helical" evidence="8">
    <location>
        <begin position="358"/>
        <end position="377"/>
    </location>
</feature>
<comment type="similarity">
    <text evidence="2 7">Belongs to the sodium:solute symporter (SSF) (TC 2.A.21) family.</text>
</comment>
<dbReference type="Pfam" id="PF00474">
    <property type="entry name" value="SSF"/>
    <property type="match status" value="1"/>
</dbReference>
<feature type="transmembrane region" description="Helical" evidence="8">
    <location>
        <begin position="44"/>
        <end position="66"/>
    </location>
</feature>
<reference evidence="9" key="2">
    <citation type="submission" date="2020-09" db="EMBL/GenBank/DDBJ databases">
        <authorList>
            <person name="Sun Q."/>
            <person name="Zhou Y."/>
        </authorList>
    </citation>
    <scope>NUCLEOTIDE SEQUENCE</scope>
    <source>
        <strain evidence="9">CGMCC 4.7201</strain>
    </source>
</reference>